<evidence type="ECO:0000256" key="1">
    <source>
        <dbReference type="SAM" id="Phobius"/>
    </source>
</evidence>
<accession>A0A967BCU2</accession>
<keyword evidence="1" id="KW-1133">Transmembrane helix</keyword>
<evidence type="ECO:0000313" key="3">
    <source>
        <dbReference type="Proteomes" id="UP000639775"/>
    </source>
</evidence>
<comment type="caution">
    <text evidence="2">The sequence shown here is derived from an EMBL/GenBank/DDBJ whole genome shotgun (WGS) entry which is preliminary data.</text>
</comment>
<proteinExistence type="predicted"/>
<dbReference type="RefSeq" id="WP_167194887.1">
    <property type="nucleotide sequence ID" value="NZ_JAAORB010000009.1"/>
</dbReference>
<keyword evidence="1" id="KW-0472">Membrane</keyword>
<reference evidence="2" key="1">
    <citation type="submission" date="2020-03" db="EMBL/GenBank/DDBJ databases">
        <title>Roseovarius gahaiensis sp. nov., isolated from Gahai Saline Lake, China.</title>
        <authorList>
            <person name="Sun X."/>
        </authorList>
    </citation>
    <scope>NUCLEOTIDE SEQUENCE</scope>
    <source>
        <strain evidence="2">GH877</strain>
    </source>
</reference>
<gene>
    <name evidence="2" type="ORF">HAT86_06865</name>
</gene>
<protein>
    <submittedName>
        <fullName evidence="2">Uncharacterized protein</fullName>
    </submittedName>
</protein>
<feature type="transmembrane region" description="Helical" evidence="1">
    <location>
        <begin position="69"/>
        <end position="87"/>
    </location>
</feature>
<dbReference type="AlphaFoldDB" id="A0A967BCU2"/>
<evidence type="ECO:0000313" key="2">
    <source>
        <dbReference type="EMBL" id="NHQ74185.1"/>
    </source>
</evidence>
<feature type="transmembrane region" description="Helical" evidence="1">
    <location>
        <begin position="93"/>
        <end position="112"/>
    </location>
</feature>
<dbReference type="Proteomes" id="UP000639775">
    <property type="component" value="Unassembled WGS sequence"/>
</dbReference>
<sequence length="200" mass="23268">MRAGPDTYTEFHQDLWKAVAENLSEEERDRCFAQADAAQMAIFSYAASLGSHYFKDLEQKAAIGTLRRYVWAQVGLWGIILGVGLFIDRGLGAPHNLLALLALFVFQLFWLGDIKAEERWLRYECFKLQIKLRDERLQCAAKLPRVDPPYIQAVIEPFCAMFLVQGELQGITEEFQEFGRDRDKILDTWYVFEEYPKVRF</sequence>
<keyword evidence="3" id="KW-1185">Reference proteome</keyword>
<name>A0A967BCU2_9RHOB</name>
<organism evidence="2 3">
    <name type="scientific">Roseovarius gahaiensis</name>
    <dbReference type="NCBI Taxonomy" id="2716691"/>
    <lineage>
        <taxon>Bacteria</taxon>
        <taxon>Pseudomonadati</taxon>
        <taxon>Pseudomonadota</taxon>
        <taxon>Alphaproteobacteria</taxon>
        <taxon>Rhodobacterales</taxon>
        <taxon>Roseobacteraceae</taxon>
        <taxon>Roseovarius</taxon>
    </lineage>
</organism>
<keyword evidence="1" id="KW-0812">Transmembrane</keyword>
<dbReference type="EMBL" id="JAAORB010000009">
    <property type="protein sequence ID" value="NHQ74185.1"/>
    <property type="molecule type" value="Genomic_DNA"/>
</dbReference>